<dbReference type="EMBL" id="JBBBZM010000482">
    <property type="protein sequence ID" value="KAL0630600.1"/>
    <property type="molecule type" value="Genomic_DNA"/>
</dbReference>
<accession>A0ABR3G3T8</accession>
<evidence type="ECO:0000313" key="3">
    <source>
        <dbReference type="Proteomes" id="UP001447188"/>
    </source>
</evidence>
<comment type="caution">
    <text evidence="2">The sequence shown here is derived from an EMBL/GenBank/DDBJ whole genome shotgun (WGS) entry which is preliminary data.</text>
</comment>
<dbReference type="Proteomes" id="UP001447188">
    <property type="component" value="Unassembled WGS sequence"/>
</dbReference>
<organism evidence="2 3">
    <name type="scientific">Discina gigas</name>
    <dbReference type="NCBI Taxonomy" id="1032678"/>
    <lineage>
        <taxon>Eukaryota</taxon>
        <taxon>Fungi</taxon>
        <taxon>Dikarya</taxon>
        <taxon>Ascomycota</taxon>
        <taxon>Pezizomycotina</taxon>
        <taxon>Pezizomycetes</taxon>
        <taxon>Pezizales</taxon>
        <taxon>Discinaceae</taxon>
        <taxon>Discina</taxon>
    </lineage>
</organism>
<sequence length="487" mass="55329">MSILLNPSSLPEICTPALDPISDLYASPGPVRDIDPRLLSVTRSEMSAPENLAEQLVLLPKEEQLERVMEILRKASVNVDTGIEMAANAWDHLKSTELWKVSYPSLADFQVAVGWNEGVHEMVEGAKGREIVRAKTNYKLRSQWQCDLETLFDPAVRPTQYSRHFLESLSALVGLCSREEGLRKLFEARDIRRQQYRSRACLSLIPTDVGLAVKLVREELENTQSCLAHDSSSDEDVLAPSGQTRSSGRSSSSGESQTCACSVHLLQRFSGEAWNGNVSIAEALATGQQWITVNEEYVLCRRHLRTLAGRGFGLYTNRTSRVLTHRTRTAISWATRSSLGRLRRAKVHWFRSSSSGAPDDSLGLWRWAPQLQEVFVFNAQQVFERYAGVGSWSTWLIDGNIVVPDFFQYLFTPDILRLIEYEFDAYKYHTKLNFHGKARNGWTRTMFYSLIQQLVRQDPAYYAIIAAARPDQNWRLISYPYYTKDTA</sequence>
<feature type="non-terminal residue" evidence="2">
    <location>
        <position position="487"/>
    </location>
</feature>
<name>A0ABR3G3T8_9PEZI</name>
<gene>
    <name evidence="2" type="ORF">Q9L58_010552</name>
</gene>
<keyword evidence="3" id="KW-1185">Reference proteome</keyword>
<feature type="compositionally biased region" description="Low complexity" evidence="1">
    <location>
        <begin position="241"/>
        <end position="256"/>
    </location>
</feature>
<evidence type="ECO:0000256" key="1">
    <source>
        <dbReference type="SAM" id="MobiDB-lite"/>
    </source>
</evidence>
<reference evidence="2 3" key="1">
    <citation type="submission" date="2024-02" db="EMBL/GenBank/DDBJ databases">
        <title>Discinaceae phylogenomics.</title>
        <authorList>
            <person name="Dirks A.C."/>
            <person name="James T.Y."/>
        </authorList>
    </citation>
    <scope>NUCLEOTIDE SEQUENCE [LARGE SCALE GENOMIC DNA]</scope>
    <source>
        <strain evidence="2 3">ACD0624</strain>
    </source>
</reference>
<protein>
    <submittedName>
        <fullName evidence="2">Uncharacterized protein</fullName>
    </submittedName>
</protein>
<proteinExistence type="predicted"/>
<feature type="region of interest" description="Disordered" evidence="1">
    <location>
        <begin position="226"/>
        <end position="256"/>
    </location>
</feature>
<evidence type="ECO:0000313" key="2">
    <source>
        <dbReference type="EMBL" id="KAL0630600.1"/>
    </source>
</evidence>